<comment type="caution">
    <text evidence="1">The sequence shown here is derived from an EMBL/GenBank/DDBJ whole genome shotgun (WGS) entry which is preliminary data.</text>
</comment>
<accession>A0ABW8GKW5</accession>
<proteinExistence type="predicted"/>
<dbReference type="Proteomes" id="UP001617669">
    <property type="component" value="Unassembled WGS sequence"/>
</dbReference>
<keyword evidence="2" id="KW-1185">Reference proteome</keyword>
<sequence>MMEFLNSAWLIRMIEQAGPEPSTKMLALYSLLETWLQAPGMRTAARQAHANNPDLLHACPALTAHLLTLATMAKLQNPSVVVNQMLILLQGAIAEELRNPGMGALQAAQSAASAVITQAKPPKMARLNQAIRTSGYAAAGLASVLLAMHFWPTNQPQAIYHAQQDAGDELVTTSIAPDLLLKAFALRKSMEAGTCPTPNFFSMPKEQIPVYLEVAHSRLSDNPNIDNQKLANFLAWYEQQRAWECYPQAQIKQRFISRI</sequence>
<gene>
    <name evidence="1" type="ORF">ACIKP9_06150</name>
</gene>
<reference evidence="1 2" key="1">
    <citation type="submission" date="2024-11" db="EMBL/GenBank/DDBJ databases">
        <authorList>
            <person name="Kaparullina E.N."/>
            <person name="Delegan Y.A."/>
            <person name="Doronina N.V."/>
        </authorList>
    </citation>
    <scope>NUCLEOTIDE SEQUENCE [LARGE SCALE GENOMIC DNA]</scope>
    <source>
        <strain evidence="1 2">7sh_L</strain>
    </source>
</reference>
<evidence type="ECO:0000313" key="2">
    <source>
        <dbReference type="Proteomes" id="UP001617669"/>
    </source>
</evidence>
<evidence type="ECO:0000313" key="1">
    <source>
        <dbReference type="EMBL" id="MFJ5445807.1"/>
    </source>
</evidence>
<dbReference type="EMBL" id="JBIWXY010000001">
    <property type="protein sequence ID" value="MFJ5445807.1"/>
    <property type="molecule type" value="Genomic_DNA"/>
</dbReference>
<dbReference type="RefSeq" id="WP_400880633.1">
    <property type="nucleotide sequence ID" value="NZ_JBIWXY010000001.1"/>
</dbReference>
<protein>
    <submittedName>
        <fullName evidence="1">Uncharacterized protein</fullName>
    </submittedName>
</protein>
<name>A0ABW8GKW5_9PROT</name>
<organism evidence="1 2">
    <name type="scientific">Methylobacillus methanolivorans</name>
    <dbReference type="NCBI Taxonomy" id="1848927"/>
    <lineage>
        <taxon>Bacteria</taxon>
        <taxon>Pseudomonadati</taxon>
        <taxon>Pseudomonadota</taxon>
        <taxon>Betaproteobacteria</taxon>
        <taxon>Nitrosomonadales</taxon>
        <taxon>Methylophilaceae</taxon>
        <taxon>Methylobacillus</taxon>
    </lineage>
</organism>